<dbReference type="Proteomes" id="UP000054564">
    <property type="component" value="Unassembled WGS sequence"/>
</dbReference>
<dbReference type="AlphaFoldDB" id="A0A0L0V056"/>
<sequence>MQRTRTSESKRKDRARFKSENNILTIMKYVKESTKIATFLVITHLSLFREHEYDVLMPEAVRDILKCFEKMWIDIERWDPDLIRKLMTELQTRLTRLKVLQAAERESELKKSLMGKGSKLLKFRPPSTTKTTTSVNGDRDLSWSDKLDRNQIIEDDLERERLDKLNSGIKTGAQVWKWKQERKK</sequence>
<proteinExistence type="predicted"/>
<dbReference type="EMBL" id="AJIL01000161">
    <property type="protein sequence ID" value="KNE92556.1"/>
    <property type="molecule type" value="Genomic_DNA"/>
</dbReference>
<dbReference type="GO" id="GO:0006364">
    <property type="term" value="P:rRNA processing"/>
    <property type="evidence" value="ECO:0007669"/>
    <property type="project" value="InterPro"/>
</dbReference>
<gene>
    <name evidence="1" type="ORF">PSTG_14064</name>
</gene>
<evidence type="ECO:0000313" key="1">
    <source>
        <dbReference type="EMBL" id="KNE92556.1"/>
    </source>
</evidence>
<dbReference type="InterPro" id="IPR007144">
    <property type="entry name" value="SSU_processome_Utp11"/>
</dbReference>
<dbReference type="GO" id="GO:0032040">
    <property type="term" value="C:small-subunit processome"/>
    <property type="evidence" value="ECO:0007669"/>
    <property type="project" value="InterPro"/>
</dbReference>
<organism evidence="1 2">
    <name type="scientific">Puccinia striiformis f. sp. tritici PST-78</name>
    <dbReference type="NCBI Taxonomy" id="1165861"/>
    <lineage>
        <taxon>Eukaryota</taxon>
        <taxon>Fungi</taxon>
        <taxon>Dikarya</taxon>
        <taxon>Basidiomycota</taxon>
        <taxon>Pucciniomycotina</taxon>
        <taxon>Pucciniomycetes</taxon>
        <taxon>Pucciniales</taxon>
        <taxon>Pucciniaceae</taxon>
        <taxon>Puccinia</taxon>
    </lineage>
</organism>
<keyword evidence="2" id="KW-1185">Reference proteome</keyword>
<name>A0A0L0V056_9BASI</name>
<reference evidence="2" key="1">
    <citation type="submission" date="2014-03" db="EMBL/GenBank/DDBJ databases">
        <title>The Genome Sequence of Puccinia striiformis f. sp. tritici PST-78.</title>
        <authorList>
            <consortium name="The Broad Institute Genome Sequencing Platform"/>
            <person name="Cuomo C."/>
            <person name="Hulbert S."/>
            <person name="Chen X."/>
            <person name="Walker B."/>
            <person name="Young S.K."/>
            <person name="Zeng Q."/>
            <person name="Gargeya S."/>
            <person name="Fitzgerald M."/>
            <person name="Haas B."/>
            <person name="Abouelleil A."/>
            <person name="Alvarado L."/>
            <person name="Arachchi H.M."/>
            <person name="Berlin A.M."/>
            <person name="Chapman S.B."/>
            <person name="Goldberg J."/>
            <person name="Griggs A."/>
            <person name="Gujja S."/>
            <person name="Hansen M."/>
            <person name="Howarth C."/>
            <person name="Imamovic A."/>
            <person name="Larimer J."/>
            <person name="McCowan C."/>
            <person name="Montmayeur A."/>
            <person name="Murphy C."/>
            <person name="Neiman D."/>
            <person name="Pearson M."/>
            <person name="Priest M."/>
            <person name="Roberts A."/>
            <person name="Saif S."/>
            <person name="Shea T."/>
            <person name="Sisk P."/>
            <person name="Sykes S."/>
            <person name="Wortman J."/>
            <person name="Nusbaum C."/>
            <person name="Birren B."/>
        </authorList>
    </citation>
    <scope>NUCLEOTIDE SEQUENCE [LARGE SCALE GENOMIC DNA]</scope>
    <source>
        <strain evidence="2">race PST-78</strain>
    </source>
</reference>
<comment type="caution">
    <text evidence="1">The sequence shown here is derived from an EMBL/GenBank/DDBJ whole genome shotgun (WGS) entry which is preliminary data.</text>
</comment>
<protein>
    <submittedName>
        <fullName evidence="1">Uncharacterized protein</fullName>
    </submittedName>
</protein>
<evidence type="ECO:0000313" key="2">
    <source>
        <dbReference type="Proteomes" id="UP000054564"/>
    </source>
</evidence>
<accession>A0A0L0V056</accession>
<dbReference type="Pfam" id="PF03998">
    <property type="entry name" value="Utp11"/>
    <property type="match status" value="1"/>
</dbReference>